<feature type="compositionally biased region" description="Polar residues" evidence="1">
    <location>
        <begin position="49"/>
        <end position="59"/>
    </location>
</feature>
<name>A0ABQ3TZG6_STRHY</name>
<comment type="caution">
    <text evidence="3">The sequence shown here is derived from an EMBL/GenBank/DDBJ whole genome shotgun (WGS) entry which is preliminary data.</text>
</comment>
<evidence type="ECO:0000256" key="1">
    <source>
        <dbReference type="SAM" id="MobiDB-lite"/>
    </source>
</evidence>
<feature type="region of interest" description="Disordered" evidence="1">
    <location>
        <begin position="21"/>
        <end position="105"/>
    </location>
</feature>
<organism evidence="3 4">
    <name type="scientific">Streptomyces hygroscopicus</name>
    <dbReference type="NCBI Taxonomy" id="1912"/>
    <lineage>
        <taxon>Bacteria</taxon>
        <taxon>Bacillati</taxon>
        <taxon>Actinomycetota</taxon>
        <taxon>Actinomycetes</taxon>
        <taxon>Kitasatosporales</taxon>
        <taxon>Streptomycetaceae</taxon>
        <taxon>Streptomyces</taxon>
        <taxon>Streptomyces violaceusniger group</taxon>
    </lineage>
</organism>
<accession>A0ABQ3TZG6</accession>
<keyword evidence="2" id="KW-0732">Signal</keyword>
<protein>
    <recommendedName>
        <fullName evidence="5">Secreted protein</fullName>
    </recommendedName>
</protein>
<feature type="signal peptide" evidence="2">
    <location>
        <begin position="1"/>
        <end position="27"/>
    </location>
</feature>
<evidence type="ECO:0000313" key="4">
    <source>
        <dbReference type="Proteomes" id="UP001054854"/>
    </source>
</evidence>
<reference evidence="3" key="1">
    <citation type="submission" date="2024-05" db="EMBL/GenBank/DDBJ databases">
        <title>Whole genome shotgun sequence of Streptomyces hygroscopicus NBRC 113678.</title>
        <authorList>
            <person name="Komaki H."/>
            <person name="Tamura T."/>
        </authorList>
    </citation>
    <scope>NUCLEOTIDE SEQUENCE</scope>
    <source>
        <strain evidence="3">N11-34</strain>
    </source>
</reference>
<dbReference type="EMBL" id="BNEK01000003">
    <property type="protein sequence ID" value="GHJ28734.1"/>
    <property type="molecule type" value="Genomic_DNA"/>
</dbReference>
<gene>
    <name evidence="3" type="ORF">TPA0910_31670</name>
</gene>
<evidence type="ECO:0000256" key="2">
    <source>
        <dbReference type="SAM" id="SignalP"/>
    </source>
</evidence>
<keyword evidence="4" id="KW-1185">Reference proteome</keyword>
<evidence type="ECO:0008006" key="5">
    <source>
        <dbReference type="Google" id="ProtNLM"/>
    </source>
</evidence>
<proteinExistence type="predicted"/>
<dbReference type="Proteomes" id="UP001054854">
    <property type="component" value="Unassembled WGS sequence"/>
</dbReference>
<sequence>MSVPGPTVKLSLFTLAGLLAYPDTAGAGPDSAGPAPGGTPDRSRPRQPATRSSGAQPVQRSGAGRCADPVPAIRPLPGRIAGTHMRTGLAHPKRETPPLSPTGTRRVLVFDWDRRCHGTDRSTPRSTV</sequence>
<feature type="compositionally biased region" description="Low complexity" evidence="1">
    <location>
        <begin position="22"/>
        <end position="40"/>
    </location>
</feature>
<feature type="chain" id="PRO_5046338253" description="Secreted protein" evidence="2">
    <location>
        <begin position="28"/>
        <end position="128"/>
    </location>
</feature>
<evidence type="ECO:0000313" key="3">
    <source>
        <dbReference type="EMBL" id="GHJ28734.1"/>
    </source>
</evidence>